<name>A0A835V7B2_VANPL</name>
<reference evidence="2 3" key="1">
    <citation type="journal article" date="2020" name="Nat. Food">
        <title>A phased Vanilla planifolia genome enables genetic improvement of flavour and production.</title>
        <authorList>
            <person name="Hasing T."/>
            <person name="Tang H."/>
            <person name="Brym M."/>
            <person name="Khazi F."/>
            <person name="Huang T."/>
            <person name="Chambers A.H."/>
        </authorList>
    </citation>
    <scope>NUCLEOTIDE SEQUENCE [LARGE SCALE GENOMIC DNA]</scope>
    <source>
        <tissue evidence="2">Leaf</tissue>
    </source>
</reference>
<feature type="region of interest" description="Disordered" evidence="1">
    <location>
        <begin position="32"/>
        <end position="54"/>
    </location>
</feature>
<gene>
    <name evidence="2" type="ORF">HPP92_009333</name>
</gene>
<dbReference type="Proteomes" id="UP000639772">
    <property type="component" value="Unassembled WGS sequence"/>
</dbReference>
<sequence length="271" mass="30492">MGEEEEVEAVGRAVREGEAVAYLEEELVDGRTVQRRRRREGSTGVGEEDDDERWRLQMKSHPTRRYANDICDESVLRVDRDGDDRWPTTALTRAKDGILAGVSCVTRHVKRPAPSPLARETLPFQPRRRPVKPPFHPYLCQRRPTKLLPATLPFPSSPSLPNARSFTLLQISTTRPSPKPSKYFVSVGFSPLPFFPLRLDRLLGLCSIFAYFEIFLPSARLLGFLTLGDLSKPLFLLLTLQASLLEVLQSDVVAGKTKTTRSLPLSSRSHS</sequence>
<organism evidence="2 3">
    <name type="scientific">Vanilla planifolia</name>
    <name type="common">Vanilla</name>
    <dbReference type="NCBI Taxonomy" id="51239"/>
    <lineage>
        <taxon>Eukaryota</taxon>
        <taxon>Viridiplantae</taxon>
        <taxon>Streptophyta</taxon>
        <taxon>Embryophyta</taxon>
        <taxon>Tracheophyta</taxon>
        <taxon>Spermatophyta</taxon>
        <taxon>Magnoliopsida</taxon>
        <taxon>Liliopsida</taxon>
        <taxon>Asparagales</taxon>
        <taxon>Orchidaceae</taxon>
        <taxon>Vanilloideae</taxon>
        <taxon>Vanilleae</taxon>
        <taxon>Vanilla</taxon>
    </lineage>
</organism>
<dbReference type="AlphaFoldDB" id="A0A835V7B2"/>
<evidence type="ECO:0000313" key="2">
    <source>
        <dbReference type="EMBL" id="KAG0487238.1"/>
    </source>
</evidence>
<comment type="caution">
    <text evidence="2">The sequence shown here is derived from an EMBL/GenBank/DDBJ whole genome shotgun (WGS) entry which is preliminary data.</text>
</comment>
<proteinExistence type="predicted"/>
<dbReference type="EMBL" id="JADCNM010000004">
    <property type="protein sequence ID" value="KAG0487238.1"/>
    <property type="molecule type" value="Genomic_DNA"/>
</dbReference>
<evidence type="ECO:0000313" key="3">
    <source>
        <dbReference type="Proteomes" id="UP000639772"/>
    </source>
</evidence>
<accession>A0A835V7B2</accession>
<protein>
    <submittedName>
        <fullName evidence="2">Uncharacterized protein</fullName>
    </submittedName>
</protein>
<evidence type="ECO:0000256" key="1">
    <source>
        <dbReference type="SAM" id="MobiDB-lite"/>
    </source>
</evidence>